<evidence type="ECO:0000256" key="1">
    <source>
        <dbReference type="ARBA" id="ARBA00023002"/>
    </source>
</evidence>
<organism evidence="2 3">
    <name type="scientific">Penicillium frequentans</name>
    <dbReference type="NCBI Taxonomy" id="3151616"/>
    <lineage>
        <taxon>Eukaryota</taxon>
        <taxon>Fungi</taxon>
        <taxon>Dikarya</taxon>
        <taxon>Ascomycota</taxon>
        <taxon>Pezizomycotina</taxon>
        <taxon>Eurotiomycetes</taxon>
        <taxon>Eurotiomycetidae</taxon>
        <taxon>Eurotiales</taxon>
        <taxon>Aspergillaceae</taxon>
        <taxon>Penicillium</taxon>
    </lineage>
</organism>
<dbReference type="PANTHER" id="PTHR35870:SF1">
    <property type="entry name" value="PROTEIN, PUTATIVE (AFU_ORTHOLOGUE AFUA_5G03330)-RELATED"/>
    <property type="match status" value="1"/>
</dbReference>
<keyword evidence="3" id="KW-1185">Reference proteome</keyword>
<sequence>MATAYKIYLSTEDAGIFNAGVTEEAALKVNEVLQDNLERHHIVYNMMGFHNHTAHHILTLFALGASADQIEEAYSRDRRYQKRARHTDEAIVEELYDKQLFMKHLQIGQNYPHFLAFFQREISQKGVAKVLNEYLFVEDECAEEMLLRMFTGLLHPIIHLGFGIEFNQPALVAEGLAQACLHADWLGLRSLLPQAEHAAGGIGQSGGKSLFKLLDEIQEDHSQMSTTDRIRGALTSRASENKLKYISQFKVAECQMEEKLAEMMNAVIYYTAAAQGSQRFDFVCLHAVTSSIFFSSLLAMPSLSIRTKLRLLEWKGRMDLMIYMEQKASPLSLSSIKNTPSRKDWPAIFHSGILHGDDGHTAKLIRAIAHAEQVCRPFEKQKDWRISGDMWLKIGNMSKSLV</sequence>
<accession>A0AAD6CNZ0</accession>
<evidence type="ECO:0000313" key="2">
    <source>
        <dbReference type="EMBL" id="KAJ5532330.1"/>
    </source>
</evidence>
<protein>
    <recommendedName>
        <fullName evidence="4">HypA-like protein</fullName>
    </recommendedName>
</protein>
<reference evidence="2 3" key="1">
    <citation type="journal article" date="2023" name="IMA Fungus">
        <title>Comparative genomic study of the Penicillium genus elucidates a diverse pangenome and 15 lateral gene transfer events.</title>
        <authorList>
            <person name="Petersen C."/>
            <person name="Sorensen T."/>
            <person name="Nielsen M.R."/>
            <person name="Sondergaard T.E."/>
            <person name="Sorensen J.L."/>
            <person name="Fitzpatrick D.A."/>
            <person name="Frisvad J.C."/>
            <person name="Nielsen K.L."/>
        </authorList>
    </citation>
    <scope>NUCLEOTIDE SEQUENCE [LARGE SCALE GENOMIC DNA]</scope>
    <source>
        <strain evidence="2 3">IBT 35679</strain>
    </source>
</reference>
<dbReference type="GO" id="GO:0016491">
    <property type="term" value="F:oxidoreductase activity"/>
    <property type="evidence" value="ECO:0007669"/>
    <property type="project" value="UniProtKB-KW"/>
</dbReference>
<evidence type="ECO:0000313" key="3">
    <source>
        <dbReference type="Proteomes" id="UP001220324"/>
    </source>
</evidence>
<dbReference type="EMBL" id="JAQIZZ010000007">
    <property type="protein sequence ID" value="KAJ5532330.1"/>
    <property type="molecule type" value="Genomic_DNA"/>
</dbReference>
<dbReference type="PANTHER" id="PTHR35870">
    <property type="entry name" value="PROTEIN, PUTATIVE (AFU_ORTHOLOGUE AFUA_5G03330)-RELATED"/>
    <property type="match status" value="1"/>
</dbReference>
<name>A0AAD6CNZ0_9EURO</name>
<evidence type="ECO:0008006" key="4">
    <source>
        <dbReference type="Google" id="ProtNLM"/>
    </source>
</evidence>
<proteinExistence type="predicted"/>
<comment type="caution">
    <text evidence="2">The sequence shown here is derived from an EMBL/GenBank/DDBJ whole genome shotgun (WGS) entry which is preliminary data.</text>
</comment>
<gene>
    <name evidence="2" type="ORF">N7494_008882</name>
</gene>
<dbReference type="Pfam" id="PF14027">
    <property type="entry name" value="Questin_oxidase"/>
    <property type="match status" value="1"/>
</dbReference>
<dbReference type="Proteomes" id="UP001220324">
    <property type="component" value="Unassembled WGS sequence"/>
</dbReference>
<keyword evidence="1" id="KW-0560">Oxidoreductase</keyword>
<dbReference type="AlphaFoldDB" id="A0AAD6CNZ0"/>
<dbReference type="InterPro" id="IPR025337">
    <property type="entry name" value="Questin_oxidase-like"/>
</dbReference>